<accession>A0AAI8M9U1</accession>
<proteinExistence type="predicted"/>
<dbReference type="EMBL" id="AP012279">
    <property type="protein sequence ID" value="BAL76138.1"/>
    <property type="molecule type" value="Genomic_DNA"/>
</dbReference>
<reference evidence="1 2" key="1">
    <citation type="journal article" date="2012" name="Microbes Environ.">
        <title>Complete genome sequence of Bradyrhizobium sp. S23321: insights into symbiosis evolution in soil oligotrophs.</title>
        <authorList>
            <person name="Okubo T."/>
            <person name="Tsukui T."/>
            <person name="Maita H."/>
            <person name="Okamoto S."/>
            <person name="Oshima K."/>
            <person name="Fujisawa T."/>
            <person name="Saito A."/>
            <person name="Futamata H."/>
            <person name="Hattori R."/>
            <person name="Shimomura Y."/>
            <person name="Haruta S."/>
            <person name="Morimoto S."/>
            <person name="Wang Y."/>
            <person name="Sakai Y."/>
            <person name="Hattori M."/>
            <person name="Aizawa S."/>
            <person name="Nagashima K.V.P."/>
            <person name="Masuda S."/>
            <person name="Hattori T."/>
            <person name="Yamashita A."/>
            <person name="Bao Z."/>
            <person name="Hayatsu M."/>
            <person name="Kajiya-Kanegae H."/>
            <person name="Yoshinaga I."/>
            <person name="Sakamoto K."/>
            <person name="Toyota K."/>
            <person name="Nakao M."/>
            <person name="Kohara M."/>
            <person name="Anda M."/>
            <person name="Niwa R."/>
            <person name="Jung-Hwan P."/>
            <person name="Sameshima-Saito R."/>
            <person name="Tokuda S."/>
            <person name="Yamamoto S."/>
            <person name="Yamamoto S."/>
            <person name="Yokoyama T."/>
            <person name="Akutsu T."/>
            <person name="Nakamura Y."/>
            <person name="Nakahira-Yanaka Y."/>
            <person name="Takada Hoshino Y."/>
            <person name="Hirakawa H."/>
            <person name="Mitsui H."/>
            <person name="Terasawa K."/>
            <person name="Itakura M."/>
            <person name="Sato S."/>
            <person name="Ikeda-Ohtsubo W."/>
            <person name="Sakakura N."/>
            <person name="Kaminuma E."/>
            <person name="Minamisawa K."/>
        </authorList>
    </citation>
    <scope>NUCLEOTIDE SEQUENCE [LARGE SCALE GENOMIC DNA]</scope>
    <source>
        <strain evidence="1 2">S23321</strain>
    </source>
</reference>
<keyword evidence="2" id="KW-1185">Reference proteome</keyword>
<evidence type="ECO:0000313" key="1">
    <source>
        <dbReference type="EMBL" id="BAL76138.1"/>
    </source>
</evidence>
<sequence>MHLLGLKLCGLLAGGDGRMGVRIALRHAGISERLWRQRRGLCGGRERGGSRRYTEGEFQKIAAFHGVSLSAIEQVMQRECRGRDMNCR</sequence>
<name>A0AAI8M9U1_9BRAD</name>
<protein>
    <submittedName>
        <fullName evidence="1">Uncharacterized protein</fullName>
    </submittedName>
</protein>
<dbReference type="Proteomes" id="UP000007886">
    <property type="component" value="Chromosome"/>
</dbReference>
<evidence type="ECO:0000313" key="2">
    <source>
        <dbReference type="Proteomes" id="UP000007886"/>
    </source>
</evidence>
<dbReference type="KEGG" id="brs:S23_29300"/>
<gene>
    <name evidence="1" type="ORF">S23_29300</name>
</gene>
<dbReference type="AlphaFoldDB" id="A0AAI8M9U1"/>
<organism evidence="1 2">
    <name type="scientific">Bradyrhizobium cosmicum</name>
    <dbReference type="NCBI Taxonomy" id="1404864"/>
    <lineage>
        <taxon>Bacteria</taxon>
        <taxon>Pseudomonadati</taxon>
        <taxon>Pseudomonadota</taxon>
        <taxon>Alphaproteobacteria</taxon>
        <taxon>Hyphomicrobiales</taxon>
        <taxon>Nitrobacteraceae</taxon>
        <taxon>Bradyrhizobium</taxon>
    </lineage>
</organism>